<proteinExistence type="predicted"/>
<organism evidence="2 3">
    <name type="scientific">Orchesella dallaii</name>
    <dbReference type="NCBI Taxonomy" id="48710"/>
    <lineage>
        <taxon>Eukaryota</taxon>
        <taxon>Metazoa</taxon>
        <taxon>Ecdysozoa</taxon>
        <taxon>Arthropoda</taxon>
        <taxon>Hexapoda</taxon>
        <taxon>Collembola</taxon>
        <taxon>Entomobryomorpha</taxon>
        <taxon>Entomobryoidea</taxon>
        <taxon>Orchesellidae</taxon>
        <taxon>Orchesellinae</taxon>
        <taxon>Orchesella</taxon>
    </lineage>
</organism>
<protein>
    <submittedName>
        <fullName evidence="2">Uncharacterized protein</fullName>
    </submittedName>
</protein>
<comment type="caution">
    <text evidence="2">The sequence shown here is derived from an EMBL/GenBank/DDBJ whole genome shotgun (WGS) entry which is preliminary data.</text>
</comment>
<evidence type="ECO:0000256" key="1">
    <source>
        <dbReference type="SAM" id="Phobius"/>
    </source>
</evidence>
<feature type="transmembrane region" description="Helical" evidence="1">
    <location>
        <begin position="12"/>
        <end position="29"/>
    </location>
</feature>
<feature type="transmembrane region" description="Helical" evidence="1">
    <location>
        <begin position="144"/>
        <end position="167"/>
    </location>
</feature>
<name>A0ABP1RJB6_9HEXA</name>
<gene>
    <name evidence="2" type="ORF">ODALV1_LOCUS22849</name>
</gene>
<reference evidence="2 3" key="1">
    <citation type="submission" date="2024-08" db="EMBL/GenBank/DDBJ databases">
        <authorList>
            <person name="Cucini C."/>
            <person name="Frati F."/>
        </authorList>
    </citation>
    <scope>NUCLEOTIDE SEQUENCE [LARGE SCALE GENOMIC DNA]</scope>
</reference>
<evidence type="ECO:0000313" key="3">
    <source>
        <dbReference type="Proteomes" id="UP001642540"/>
    </source>
</evidence>
<feature type="transmembrane region" description="Helical" evidence="1">
    <location>
        <begin position="49"/>
        <end position="68"/>
    </location>
</feature>
<evidence type="ECO:0000313" key="2">
    <source>
        <dbReference type="EMBL" id="CAL8129088.1"/>
    </source>
</evidence>
<accession>A0ABP1RJB6</accession>
<keyword evidence="1" id="KW-1133">Transmembrane helix</keyword>
<sequence length="234" mass="28109">MNSKLPETVTKAYFGFFAYIAAFPYQFDWSRVKTNGERLKHFPTGIPQYFWRLCNIYLFIYLFHQIWILPEELPKYVKQDQIEMLILHIMWIVLTICCNCFQFAIGLKHEEFPKQFNETLAFAWKMERYFHTDEFQKRRRSRNIVFTCLAVLICESCISSTAVTWYVRRGNFLALNIFPNYMLWKYEEQIWPTVLVVGFEEFVIILQWGTLSLILYIIAVHLQTVNSTMDLIIQ</sequence>
<keyword evidence="1" id="KW-0472">Membrane</keyword>
<dbReference type="EMBL" id="CAXLJM020000076">
    <property type="protein sequence ID" value="CAL8129088.1"/>
    <property type="molecule type" value="Genomic_DNA"/>
</dbReference>
<keyword evidence="1" id="KW-0812">Transmembrane</keyword>
<keyword evidence="3" id="KW-1185">Reference proteome</keyword>
<feature type="transmembrane region" description="Helical" evidence="1">
    <location>
        <begin position="202"/>
        <end position="222"/>
    </location>
</feature>
<feature type="transmembrane region" description="Helical" evidence="1">
    <location>
        <begin position="88"/>
        <end position="107"/>
    </location>
</feature>
<dbReference type="Proteomes" id="UP001642540">
    <property type="component" value="Unassembled WGS sequence"/>
</dbReference>